<protein>
    <submittedName>
        <fullName evidence="3">Uncharacterized protein</fullName>
    </submittedName>
</protein>
<keyword evidence="2" id="KW-0472">Membrane</keyword>
<keyword evidence="4" id="KW-1185">Reference proteome</keyword>
<dbReference type="SUPFAM" id="SSF81321">
    <property type="entry name" value="Family A G protein-coupled receptor-like"/>
    <property type="match status" value="1"/>
</dbReference>
<sequence length="695" mass="78911">MGRSGARARTSGGTLSGEGLLKTQYLSLNLTLFQFLQTGYFEKDLLSYCANRLADYSCIYWLNPNVDEDTETVELHTAAYHTGNVGWTTPADVEFTKYPSQFINLDRDRPKGVTVVQTLTDGEPITGTFLGPVNVREVVLTEHGISVAVVESNRLPLDAVARVVLPFLLFIACICNLFILRTAYKLSCRRIPLAIYLVYIAALDQIDLLARGTDYLVEAYGGIRLFTAVQFLDRSACQLLTMIHSGLRHLHASLLIGFAIDTLRFTRYPSNYAAVYRREWTRNVLILSAVLAITIDSQFLWTFDLSLLHTKTLHKRLVRKACECGFSTTTTLSPLFVNLIWPLIDHMWTEIIPFTVCAVLGTCTLVTLQLRRRRISVPGQNTLSPDTKLQILRDTSVSASTDFAGYFKTVVYRWFDGHTIHEAPKAYGLLVITDCLFIVPRTIYYLTKYAMFANFYTTRDGSPFFNYETPPEHPNLVAIIEAIRRADRLRPYEVPLEGVEAAVRYLGCVHIICRAIVLVRRMTVLRKQLVTHWHRFERIFRWGKCPTGKSSRLSCFRDNKRSSENDLIPTNKESIQLNQSRSWITRNNRRRKKDNSSNNNGPVKECTARVKDPAGMFGLGNENPITYEKKTNNNVDQTVKSQLAETQSRIQQRKATNHTSKSLYRSLTGSKSNVKSKMSQNLGDISKSPKELYSL</sequence>
<dbReference type="AlphaFoldDB" id="A0A8E0RZ03"/>
<feature type="transmembrane region" description="Helical" evidence="2">
    <location>
        <begin position="284"/>
        <end position="303"/>
    </location>
</feature>
<evidence type="ECO:0000313" key="3">
    <source>
        <dbReference type="EMBL" id="KAA0191653.1"/>
    </source>
</evidence>
<feature type="region of interest" description="Disordered" evidence="1">
    <location>
        <begin position="578"/>
        <end position="633"/>
    </location>
</feature>
<name>A0A8E0RZ03_9TREM</name>
<proteinExistence type="predicted"/>
<dbReference type="EMBL" id="LUCM01006195">
    <property type="protein sequence ID" value="KAA0191653.1"/>
    <property type="molecule type" value="Genomic_DNA"/>
</dbReference>
<evidence type="ECO:0000256" key="1">
    <source>
        <dbReference type="SAM" id="MobiDB-lite"/>
    </source>
</evidence>
<accession>A0A8E0RZ03</accession>
<keyword evidence="2" id="KW-1133">Transmembrane helix</keyword>
<evidence type="ECO:0000256" key="2">
    <source>
        <dbReference type="SAM" id="Phobius"/>
    </source>
</evidence>
<comment type="caution">
    <text evidence="3">The sequence shown here is derived from an EMBL/GenBank/DDBJ whole genome shotgun (WGS) entry which is preliminary data.</text>
</comment>
<feature type="region of interest" description="Disordered" evidence="1">
    <location>
        <begin position="648"/>
        <end position="695"/>
    </location>
</feature>
<dbReference type="Proteomes" id="UP000728185">
    <property type="component" value="Unassembled WGS sequence"/>
</dbReference>
<gene>
    <name evidence="3" type="ORF">FBUS_06796</name>
</gene>
<reference evidence="3" key="1">
    <citation type="submission" date="2019-05" db="EMBL/GenBank/DDBJ databases">
        <title>Annotation for the trematode Fasciolopsis buski.</title>
        <authorList>
            <person name="Choi Y.-J."/>
        </authorList>
    </citation>
    <scope>NUCLEOTIDE SEQUENCE</scope>
    <source>
        <strain evidence="3">HT</strain>
        <tissue evidence="3">Whole worm</tissue>
    </source>
</reference>
<dbReference type="OrthoDB" id="6263941at2759"/>
<evidence type="ECO:0000313" key="4">
    <source>
        <dbReference type="Proteomes" id="UP000728185"/>
    </source>
</evidence>
<dbReference type="Gene3D" id="1.20.1070.10">
    <property type="entry name" value="Rhodopsin 7-helix transmembrane proteins"/>
    <property type="match status" value="1"/>
</dbReference>
<keyword evidence="2" id="KW-0812">Transmembrane</keyword>
<organism evidence="3 4">
    <name type="scientific">Fasciolopsis buskii</name>
    <dbReference type="NCBI Taxonomy" id="27845"/>
    <lineage>
        <taxon>Eukaryota</taxon>
        <taxon>Metazoa</taxon>
        <taxon>Spiralia</taxon>
        <taxon>Lophotrochozoa</taxon>
        <taxon>Platyhelminthes</taxon>
        <taxon>Trematoda</taxon>
        <taxon>Digenea</taxon>
        <taxon>Plagiorchiida</taxon>
        <taxon>Echinostomata</taxon>
        <taxon>Echinostomatoidea</taxon>
        <taxon>Fasciolidae</taxon>
        <taxon>Fasciolopsis</taxon>
    </lineage>
</organism>
<feature type="compositionally biased region" description="Polar residues" evidence="1">
    <location>
        <begin position="657"/>
        <end position="683"/>
    </location>
</feature>
<feature type="transmembrane region" description="Helical" evidence="2">
    <location>
        <begin position="351"/>
        <end position="370"/>
    </location>
</feature>
<feature type="transmembrane region" description="Helical" evidence="2">
    <location>
        <begin position="159"/>
        <end position="180"/>
    </location>
</feature>